<reference evidence="1" key="1">
    <citation type="submission" date="2019-11" db="EMBL/GenBank/DDBJ databases">
        <title>Nori genome reveals adaptations in red seaweeds to the harsh intertidal environment.</title>
        <authorList>
            <person name="Wang D."/>
            <person name="Mao Y."/>
        </authorList>
    </citation>
    <scope>NUCLEOTIDE SEQUENCE</scope>
    <source>
        <tissue evidence="1">Gametophyte</tissue>
    </source>
</reference>
<protein>
    <submittedName>
        <fullName evidence="1">Uncharacterized protein</fullName>
    </submittedName>
</protein>
<keyword evidence="2" id="KW-1185">Reference proteome</keyword>
<proteinExistence type="predicted"/>
<accession>A0ACC3BQB0</accession>
<evidence type="ECO:0000313" key="2">
    <source>
        <dbReference type="Proteomes" id="UP000798662"/>
    </source>
</evidence>
<dbReference type="Proteomes" id="UP000798662">
    <property type="component" value="Chromosome 1"/>
</dbReference>
<evidence type="ECO:0000313" key="1">
    <source>
        <dbReference type="EMBL" id="KAK1859656.1"/>
    </source>
</evidence>
<comment type="caution">
    <text evidence="1">The sequence shown here is derived from an EMBL/GenBank/DDBJ whole genome shotgun (WGS) entry which is preliminary data.</text>
</comment>
<gene>
    <name evidence="1" type="ORF">I4F81_002250</name>
</gene>
<name>A0ACC3BQB0_PYRYE</name>
<sequence length="273" mass="27943">MTLPTAAPSTETTSSRRAAPPPARWWWRQRRRLQQLTTGSLLAGAAALALAIRIVVALVVARDVAVVVGGAAAHIGAPVAAHGDEGSVGGGGGRVPHRPRKAMTPQQQCAQTGDGGRARGRVPTMAGWGNGGWCVPRVVASVDAVVQREKGKALGSKARGGEERAKENSRERWGSASKCAAEVPTTGAPLKKAQRPDWERRPVVTGCLPCEGRGGGFWGAFGWRNKGGGLRAVCDAAAGAAGRVPPGVSRPACPAGGGASPGQLADRQRGGTK</sequence>
<organism evidence="1 2">
    <name type="scientific">Pyropia yezoensis</name>
    <name type="common">Susabi-nori</name>
    <name type="synonym">Porphyra yezoensis</name>
    <dbReference type="NCBI Taxonomy" id="2788"/>
    <lineage>
        <taxon>Eukaryota</taxon>
        <taxon>Rhodophyta</taxon>
        <taxon>Bangiophyceae</taxon>
        <taxon>Bangiales</taxon>
        <taxon>Bangiaceae</taxon>
        <taxon>Pyropia</taxon>
    </lineage>
</organism>
<dbReference type="EMBL" id="CM020618">
    <property type="protein sequence ID" value="KAK1859656.1"/>
    <property type="molecule type" value="Genomic_DNA"/>
</dbReference>